<keyword evidence="3 6" id="KW-0963">Cytoplasm</keyword>
<dbReference type="GO" id="GO:0005874">
    <property type="term" value="C:microtubule"/>
    <property type="evidence" value="ECO:0007669"/>
    <property type="project" value="UniProtKB-KW"/>
</dbReference>
<comment type="similarity">
    <text evidence="2 6">Belongs to the TUBGCP family.</text>
</comment>
<dbReference type="GO" id="GO:0051321">
    <property type="term" value="P:meiotic cell cycle"/>
    <property type="evidence" value="ECO:0007669"/>
    <property type="project" value="TreeGrafter"/>
</dbReference>
<dbReference type="GO" id="GO:0000278">
    <property type="term" value="P:mitotic cell cycle"/>
    <property type="evidence" value="ECO:0007669"/>
    <property type="project" value="TreeGrafter"/>
</dbReference>
<evidence type="ECO:0000256" key="4">
    <source>
        <dbReference type="ARBA" id="ARBA00022701"/>
    </source>
</evidence>
<dbReference type="EMBL" id="CAAALY010011198">
    <property type="protein sequence ID" value="VEL11214.1"/>
    <property type="molecule type" value="Genomic_DNA"/>
</dbReference>
<dbReference type="Proteomes" id="UP000784294">
    <property type="component" value="Unassembled WGS sequence"/>
</dbReference>
<evidence type="ECO:0000256" key="3">
    <source>
        <dbReference type="ARBA" id="ARBA00022490"/>
    </source>
</evidence>
<dbReference type="Gene3D" id="1.20.120.1900">
    <property type="entry name" value="Gamma-tubulin complex, C-terminal domain"/>
    <property type="match status" value="1"/>
</dbReference>
<dbReference type="GO" id="GO:0000930">
    <property type="term" value="C:gamma-tubulin complex"/>
    <property type="evidence" value="ECO:0007669"/>
    <property type="project" value="TreeGrafter"/>
</dbReference>
<comment type="caution">
    <text evidence="9">The sequence shown here is derived from an EMBL/GenBank/DDBJ whole genome shotgun (WGS) entry which is preliminary data.</text>
</comment>
<dbReference type="OrthoDB" id="78652at2759"/>
<dbReference type="PANTHER" id="PTHR19302:SF27">
    <property type="entry name" value="GAMMA-TUBULIN COMPLEX COMPONENT 4"/>
    <property type="match status" value="1"/>
</dbReference>
<dbReference type="Pfam" id="PF17681">
    <property type="entry name" value="GCP_N_terminal"/>
    <property type="match status" value="1"/>
</dbReference>
<feature type="domain" description="Gamma tubulin complex component C-terminal" evidence="7">
    <location>
        <begin position="364"/>
        <end position="602"/>
    </location>
</feature>
<dbReference type="GO" id="GO:0031122">
    <property type="term" value="P:cytoplasmic microtubule organization"/>
    <property type="evidence" value="ECO:0007669"/>
    <property type="project" value="TreeGrafter"/>
</dbReference>
<protein>
    <recommendedName>
        <fullName evidence="6">Gamma-tubulin complex component</fullName>
    </recommendedName>
</protein>
<dbReference type="GO" id="GO:0000922">
    <property type="term" value="C:spindle pole"/>
    <property type="evidence" value="ECO:0007669"/>
    <property type="project" value="InterPro"/>
</dbReference>
<evidence type="ECO:0000259" key="7">
    <source>
        <dbReference type="Pfam" id="PF04130"/>
    </source>
</evidence>
<keyword evidence="4 6" id="KW-0493">Microtubule</keyword>
<keyword evidence="5 6" id="KW-0206">Cytoskeleton</keyword>
<gene>
    <name evidence="9" type="ORF">PXEA_LOCUS4654</name>
</gene>
<dbReference type="InterPro" id="IPR041470">
    <property type="entry name" value="GCP_N"/>
</dbReference>
<dbReference type="GO" id="GO:0051225">
    <property type="term" value="P:spindle assembly"/>
    <property type="evidence" value="ECO:0007669"/>
    <property type="project" value="TreeGrafter"/>
</dbReference>
<sequence>MLHELLFALNGFPGDIFVCEEVKDFNDERIASHFIMRPIADDLPYVNPAELSLMSQLLNLGADFHSINRFIQKHLSPGYSLYLTATANGIDDAMTGYRSTLCEIEHELLMDKELGTAHISYRLHNYRTILPIVRRLTQQLEKCCSESKGSGDQLKPSIRVLESVISIYLPGLSCLSTLKCILSYGLRVFYRQLSSWVLQGILSDPFGEFFIEKFIPSNLLENNENVLTAKGDKEAFDEFPEVVDPLPEFQLVPAKLPLFIPPLMTSQILFIGETIFFRSCDYSRSSKQAPLVKELDVRYADRFRALESPLISRPKSVQNEGANEEHPLDDKCLFDITPVQNLISEIRMFVSKSVWTSYIEEYQLINKLQLAKDVFLLGRGELFLAFLDNLRSPAHMSGVSIGSGDITILDVPPPKDIAEARALAYDINRAFLMAARSIELDDEELGRQFRFTLSTSPYNDTVIKNDSLDSKSAPTAWDCLRLHYRVPSGKNASHFANRVFSIDARAAYARLFSFLITVRRTQAELHRHWAGQTFVWRRHRELEANLVDRGSSKKGVLIQVDEPIDMNPLVARESNMSRRMLIRNHMIFLLDSIQYHLQVRLIFLVHYLVFHYNYYK</sequence>
<evidence type="ECO:0000256" key="5">
    <source>
        <dbReference type="ARBA" id="ARBA00023212"/>
    </source>
</evidence>
<evidence type="ECO:0000256" key="1">
    <source>
        <dbReference type="ARBA" id="ARBA00004267"/>
    </source>
</evidence>
<dbReference type="InterPro" id="IPR007259">
    <property type="entry name" value="GCP"/>
</dbReference>
<evidence type="ECO:0000256" key="6">
    <source>
        <dbReference type="RuleBase" id="RU363050"/>
    </source>
</evidence>
<dbReference type="PANTHER" id="PTHR19302">
    <property type="entry name" value="GAMMA TUBULIN COMPLEX PROTEIN"/>
    <property type="match status" value="1"/>
</dbReference>
<accession>A0A3S4ZGW0</accession>
<reference evidence="9" key="1">
    <citation type="submission" date="2018-11" db="EMBL/GenBank/DDBJ databases">
        <authorList>
            <consortium name="Pathogen Informatics"/>
        </authorList>
    </citation>
    <scope>NUCLEOTIDE SEQUENCE</scope>
</reference>
<dbReference type="AlphaFoldDB" id="A0A3S4ZGW0"/>
<feature type="domain" description="Gamma tubulin complex component protein N-terminal" evidence="8">
    <location>
        <begin position="2"/>
        <end position="361"/>
    </location>
</feature>
<dbReference type="Pfam" id="PF04130">
    <property type="entry name" value="GCP_C_terminal"/>
    <property type="match status" value="1"/>
</dbReference>
<comment type="subcellular location">
    <subcellularLocation>
        <location evidence="1 6">Cytoplasm</location>
        <location evidence="1 6">Cytoskeleton</location>
        <location evidence="1 6">Microtubule organizing center</location>
    </subcellularLocation>
</comment>
<name>A0A3S4ZGW0_9PLAT</name>
<evidence type="ECO:0000313" key="10">
    <source>
        <dbReference type="Proteomes" id="UP000784294"/>
    </source>
</evidence>
<dbReference type="InterPro" id="IPR042241">
    <property type="entry name" value="GCP_C_sf"/>
</dbReference>
<evidence type="ECO:0000259" key="8">
    <source>
        <dbReference type="Pfam" id="PF17681"/>
    </source>
</evidence>
<dbReference type="GO" id="GO:0007020">
    <property type="term" value="P:microtubule nucleation"/>
    <property type="evidence" value="ECO:0007669"/>
    <property type="project" value="InterPro"/>
</dbReference>
<evidence type="ECO:0000313" key="9">
    <source>
        <dbReference type="EMBL" id="VEL11214.1"/>
    </source>
</evidence>
<evidence type="ECO:0000256" key="2">
    <source>
        <dbReference type="ARBA" id="ARBA00010337"/>
    </source>
</evidence>
<proteinExistence type="inferred from homology"/>
<dbReference type="InterPro" id="IPR040457">
    <property type="entry name" value="GCP_C"/>
</dbReference>
<keyword evidence="10" id="KW-1185">Reference proteome</keyword>
<dbReference type="GO" id="GO:0043015">
    <property type="term" value="F:gamma-tubulin binding"/>
    <property type="evidence" value="ECO:0007669"/>
    <property type="project" value="InterPro"/>
</dbReference>
<organism evidence="9 10">
    <name type="scientific">Protopolystoma xenopodis</name>
    <dbReference type="NCBI Taxonomy" id="117903"/>
    <lineage>
        <taxon>Eukaryota</taxon>
        <taxon>Metazoa</taxon>
        <taxon>Spiralia</taxon>
        <taxon>Lophotrochozoa</taxon>
        <taxon>Platyhelminthes</taxon>
        <taxon>Monogenea</taxon>
        <taxon>Polyopisthocotylea</taxon>
        <taxon>Polystomatidea</taxon>
        <taxon>Polystomatidae</taxon>
        <taxon>Protopolystoma</taxon>
    </lineage>
</organism>
<dbReference type="GO" id="GO:0051011">
    <property type="term" value="F:microtubule minus-end binding"/>
    <property type="evidence" value="ECO:0007669"/>
    <property type="project" value="TreeGrafter"/>
</dbReference>